<keyword evidence="5" id="KW-1185">Reference proteome</keyword>
<proteinExistence type="inferred from homology"/>
<feature type="domain" description="NADH:ubiquinone oxidoreductase 30kDa subunit" evidence="3">
    <location>
        <begin position="61"/>
        <end position="178"/>
    </location>
</feature>
<protein>
    <submittedName>
        <fullName evidence="4">NADH dehydrogenase</fullName>
    </submittedName>
</protein>
<dbReference type="SUPFAM" id="SSF143243">
    <property type="entry name" value="Nqo5-like"/>
    <property type="match status" value="1"/>
</dbReference>
<comment type="caution">
    <text evidence="4">The sequence shown here is derived from an EMBL/GenBank/DDBJ whole genome shotgun (WGS) entry which is preliminary data.</text>
</comment>
<dbReference type="Proteomes" id="UP000053462">
    <property type="component" value="Unassembled WGS sequence"/>
</dbReference>
<dbReference type="RefSeq" id="WP_058938668.1">
    <property type="nucleotide sequence ID" value="NZ_LLYW01000018.1"/>
</dbReference>
<dbReference type="InterPro" id="IPR001268">
    <property type="entry name" value="NADH_UbQ_OxRdtase_30kDa_su"/>
</dbReference>
<dbReference type="AlphaFoldDB" id="A0A100XYA5"/>
<dbReference type="PANTHER" id="PTHR10884">
    <property type="entry name" value="NADH DEHYDROGENASE UBIQUINONE IRON-SULFUR PROTEIN 3"/>
    <property type="match status" value="1"/>
</dbReference>
<name>A0A100XYA5_9EURY</name>
<gene>
    <name evidence="4" type="ORF">APY94_05445</name>
</gene>
<evidence type="ECO:0000259" key="3">
    <source>
        <dbReference type="Pfam" id="PF00329"/>
    </source>
</evidence>
<sequence>MDMNEKPKVEEKVEEQKPQEVPEVEAPKLPDTKEGKLVAEVLEKAPYAEGNVRRERRVEFKVPADRIKEFLELASEKFEMLIQISVVDWLKEGEFELVYQLWSVSESVHAFVRTRIPRENAKMPTVMDIWPVAETYEREAHEFFGIIFEGNPRLGPFILEPREYEKHPLRKDFNMLGYVKTIYGEDFDRYDESKTNYVI</sequence>
<feature type="region of interest" description="Disordered" evidence="2">
    <location>
        <begin position="1"/>
        <end position="29"/>
    </location>
</feature>
<dbReference type="InterPro" id="IPR037232">
    <property type="entry name" value="NADH_quin_OxRdtase_su_C/D-like"/>
</dbReference>
<dbReference type="NCBIfam" id="NF004736">
    <property type="entry name" value="PRK06074.2-3"/>
    <property type="match status" value="1"/>
</dbReference>
<dbReference type="OrthoDB" id="43567at2157"/>
<evidence type="ECO:0000313" key="5">
    <source>
        <dbReference type="Proteomes" id="UP000053462"/>
    </source>
</evidence>
<dbReference type="Gene3D" id="3.30.460.80">
    <property type="entry name" value="NADH:ubiquinone oxidoreductase, 30kDa subunit"/>
    <property type="match status" value="1"/>
</dbReference>
<evidence type="ECO:0000256" key="2">
    <source>
        <dbReference type="SAM" id="MobiDB-lite"/>
    </source>
</evidence>
<organism evidence="4 5">
    <name type="scientific">Thermococcus celericrescens</name>
    <dbReference type="NCBI Taxonomy" id="227598"/>
    <lineage>
        <taxon>Archaea</taxon>
        <taxon>Methanobacteriati</taxon>
        <taxon>Methanobacteriota</taxon>
        <taxon>Thermococci</taxon>
        <taxon>Thermococcales</taxon>
        <taxon>Thermococcaceae</taxon>
        <taxon>Thermococcus</taxon>
    </lineage>
</organism>
<evidence type="ECO:0000256" key="1">
    <source>
        <dbReference type="ARBA" id="ARBA00007569"/>
    </source>
</evidence>
<reference evidence="4 5" key="1">
    <citation type="submission" date="2015-10" db="EMBL/GenBank/DDBJ databases">
        <title>Draft genome sequence of Thermococcus celericrescens strain DSM 17994.</title>
        <authorList>
            <person name="Hong S.-J."/>
            <person name="Park C.-E."/>
            <person name="Shin J.-H."/>
        </authorList>
    </citation>
    <scope>NUCLEOTIDE SEQUENCE [LARGE SCALE GENOMIC DNA]</scope>
    <source>
        <strain evidence="4 5">DSM 17994</strain>
    </source>
</reference>
<dbReference type="GO" id="GO:0008137">
    <property type="term" value="F:NADH dehydrogenase (ubiquinone) activity"/>
    <property type="evidence" value="ECO:0007669"/>
    <property type="project" value="InterPro"/>
</dbReference>
<dbReference type="EMBL" id="LLYW01000018">
    <property type="protein sequence ID" value="KUH33639.1"/>
    <property type="molecule type" value="Genomic_DNA"/>
</dbReference>
<dbReference type="NCBIfam" id="NF004738">
    <property type="entry name" value="PRK06074.2-5"/>
    <property type="match status" value="1"/>
</dbReference>
<dbReference type="PANTHER" id="PTHR10884:SF14">
    <property type="entry name" value="NADH DEHYDROGENASE [UBIQUINONE] IRON-SULFUR PROTEIN 3, MITOCHONDRIAL"/>
    <property type="match status" value="1"/>
</dbReference>
<dbReference type="STRING" id="227598.APY94_05445"/>
<dbReference type="Pfam" id="PF00329">
    <property type="entry name" value="Complex1_30kDa"/>
    <property type="match status" value="1"/>
</dbReference>
<comment type="similarity">
    <text evidence="1">Belongs to the complex I 30 kDa subunit family.</text>
</comment>
<accession>A0A100XYA5</accession>
<evidence type="ECO:0000313" key="4">
    <source>
        <dbReference type="EMBL" id="KUH33639.1"/>
    </source>
</evidence>